<reference evidence="1 2" key="1">
    <citation type="submission" date="2014-04" db="EMBL/GenBank/DDBJ databases">
        <title>Whole genome shotgun sequence of Geobacillus caldoxylosilyticus NBRC 107762.</title>
        <authorList>
            <person name="Hosoyama A."/>
            <person name="Hosoyama Y."/>
            <person name="Katano-Makiyama Y."/>
            <person name="Tsuchikane K."/>
            <person name="Ohji S."/>
            <person name="Ichikawa N."/>
            <person name="Yamazoe A."/>
            <person name="Fujita N."/>
        </authorList>
    </citation>
    <scope>NUCLEOTIDE SEQUENCE [LARGE SCALE GENOMIC DNA]</scope>
    <source>
        <strain evidence="1 2">NBRC 107762</strain>
    </source>
</reference>
<accession>A0A023DEB6</accession>
<comment type="caution">
    <text evidence="1">The sequence shown here is derived from an EMBL/GenBank/DDBJ whole genome shotgun (WGS) entry which is preliminary data.</text>
</comment>
<dbReference type="Proteomes" id="UP000023561">
    <property type="component" value="Unassembled WGS sequence"/>
</dbReference>
<evidence type="ECO:0000313" key="2">
    <source>
        <dbReference type="Proteomes" id="UP000023561"/>
    </source>
</evidence>
<dbReference type="EMBL" id="BAWO01000018">
    <property type="protein sequence ID" value="GAJ39366.1"/>
    <property type="molecule type" value="Genomic_DNA"/>
</dbReference>
<protein>
    <submittedName>
        <fullName evidence="1">Uncharacterized protein</fullName>
    </submittedName>
</protein>
<proteinExistence type="predicted"/>
<dbReference type="AlphaFoldDB" id="A0A023DEB6"/>
<keyword evidence="2" id="KW-1185">Reference proteome</keyword>
<sequence>MGTSIEKTIYIISGPCGVGKSTVAKELSRNLKYAALISGDDIMFMIEKGYAPPWEEWLSITWKNILSLTRNFVQHDLNVVIDYVVESELEWFCQHISDLNIPIKYIVLIASEDKLIERLNKRGDDHLIDRSLFLLKKLGSSAENKKYIYDTTHKQPSEIVHDLMHLSDFYVTEL</sequence>
<gene>
    <name evidence="1" type="ORF">GCA01S_018_00180</name>
</gene>
<dbReference type="Gene3D" id="3.40.50.300">
    <property type="entry name" value="P-loop containing nucleotide triphosphate hydrolases"/>
    <property type="match status" value="1"/>
</dbReference>
<dbReference type="SUPFAM" id="SSF52540">
    <property type="entry name" value="P-loop containing nucleoside triphosphate hydrolases"/>
    <property type="match status" value="1"/>
</dbReference>
<name>A0A023DEB6_9BACL</name>
<dbReference type="OrthoDB" id="1649389at2"/>
<dbReference type="Pfam" id="PF13238">
    <property type="entry name" value="AAA_18"/>
    <property type="match status" value="1"/>
</dbReference>
<dbReference type="RefSeq" id="WP_042408337.1">
    <property type="nucleotide sequence ID" value="NZ_BAWO01000018.1"/>
</dbReference>
<evidence type="ECO:0000313" key="1">
    <source>
        <dbReference type="EMBL" id="GAJ39366.1"/>
    </source>
</evidence>
<dbReference type="InterPro" id="IPR027417">
    <property type="entry name" value="P-loop_NTPase"/>
</dbReference>
<organism evidence="1 2">
    <name type="scientific">Parageobacillus caldoxylosilyticus NBRC 107762</name>
    <dbReference type="NCBI Taxonomy" id="1220594"/>
    <lineage>
        <taxon>Bacteria</taxon>
        <taxon>Bacillati</taxon>
        <taxon>Bacillota</taxon>
        <taxon>Bacilli</taxon>
        <taxon>Bacillales</taxon>
        <taxon>Anoxybacillaceae</taxon>
        <taxon>Saccharococcus</taxon>
    </lineage>
</organism>